<proteinExistence type="predicted"/>
<evidence type="ECO:0000256" key="1">
    <source>
        <dbReference type="ARBA" id="ARBA00004340"/>
    </source>
</evidence>
<evidence type="ECO:0000313" key="5">
    <source>
        <dbReference type="EMBL" id="THV07002.1"/>
    </source>
</evidence>
<reference evidence="5 6" key="1">
    <citation type="journal article" date="2019" name="Nat. Ecol. Evol.">
        <title>Megaphylogeny resolves global patterns of mushroom evolution.</title>
        <authorList>
            <person name="Varga T."/>
            <person name="Krizsan K."/>
            <person name="Foldi C."/>
            <person name="Dima B."/>
            <person name="Sanchez-Garcia M."/>
            <person name="Sanchez-Ramirez S."/>
            <person name="Szollosi G.J."/>
            <person name="Szarkandi J.G."/>
            <person name="Papp V."/>
            <person name="Albert L."/>
            <person name="Andreopoulos W."/>
            <person name="Angelini C."/>
            <person name="Antonin V."/>
            <person name="Barry K.W."/>
            <person name="Bougher N.L."/>
            <person name="Buchanan P."/>
            <person name="Buyck B."/>
            <person name="Bense V."/>
            <person name="Catcheside P."/>
            <person name="Chovatia M."/>
            <person name="Cooper J."/>
            <person name="Damon W."/>
            <person name="Desjardin D."/>
            <person name="Finy P."/>
            <person name="Geml J."/>
            <person name="Haridas S."/>
            <person name="Hughes K."/>
            <person name="Justo A."/>
            <person name="Karasinski D."/>
            <person name="Kautmanova I."/>
            <person name="Kiss B."/>
            <person name="Kocsube S."/>
            <person name="Kotiranta H."/>
            <person name="LaButti K.M."/>
            <person name="Lechner B.E."/>
            <person name="Liimatainen K."/>
            <person name="Lipzen A."/>
            <person name="Lukacs Z."/>
            <person name="Mihaltcheva S."/>
            <person name="Morgado L.N."/>
            <person name="Niskanen T."/>
            <person name="Noordeloos M.E."/>
            <person name="Ohm R.A."/>
            <person name="Ortiz-Santana B."/>
            <person name="Ovrebo C."/>
            <person name="Racz N."/>
            <person name="Riley R."/>
            <person name="Savchenko A."/>
            <person name="Shiryaev A."/>
            <person name="Soop K."/>
            <person name="Spirin V."/>
            <person name="Szebenyi C."/>
            <person name="Tomsovsky M."/>
            <person name="Tulloss R.E."/>
            <person name="Uehling J."/>
            <person name="Grigoriev I.V."/>
            <person name="Vagvolgyi C."/>
            <person name="Papp T."/>
            <person name="Martin F.M."/>
            <person name="Miettinen O."/>
            <person name="Hibbett D.S."/>
            <person name="Nagy L.G."/>
        </authorList>
    </citation>
    <scope>NUCLEOTIDE SEQUENCE [LARGE SCALE GENOMIC DNA]</scope>
    <source>
        <strain evidence="5 6">CBS 962.96</strain>
    </source>
</reference>
<evidence type="ECO:0000259" key="4">
    <source>
        <dbReference type="Pfam" id="PF20147"/>
    </source>
</evidence>
<gene>
    <name evidence="5" type="ORF">K435DRAFT_418124</name>
</gene>
<accession>A0A4S8MV98</accession>
<comment type="subcellular location">
    <subcellularLocation>
        <location evidence="1">Host cell</location>
    </subcellularLocation>
    <subcellularLocation>
        <location evidence="2">Secreted</location>
    </subcellularLocation>
</comment>
<dbReference type="Pfam" id="PF20147">
    <property type="entry name" value="Crinkler"/>
    <property type="match status" value="1"/>
</dbReference>
<dbReference type="AlphaFoldDB" id="A0A4S8MV98"/>
<dbReference type="Proteomes" id="UP000297245">
    <property type="component" value="Unassembled WGS sequence"/>
</dbReference>
<sequence length="198" mass="21663">MIKQEDPDDLKAIAAHKLELFDVSVPDGGDIATKVKAALTVGDKEPLRATKMLSKVFPEPQEETIHIAVKLPYGTSSIIVQQGMGDGKVAALKRAMSNPFVGLATAALFDHLINCRRLFREGATHTRFYAKFTSVCNSSGTGKTRAVLQLRDHHVPVVYINLRPVSDSLNYPPSDFEIAPLLKRPTDSAAEFFLTSLT</sequence>
<evidence type="ECO:0000256" key="3">
    <source>
        <dbReference type="ARBA" id="ARBA00022525"/>
    </source>
</evidence>
<organism evidence="5 6">
    <name type="scientific">Dendrothele bispora (strain CBS 962.96)</name>
    <dbReference type="NCBI Taxonomy" id="1314807"/>
    <lineage>
        <taxon>Eukaryota</taxon>
        <taxon>Fungi</taxon>
        <taxon>Dikarya</taxon>
        <taxon>Basidiomycota</taxon>
        <taxon>Agaricomycotina</taxon>
        <taxon>Agaricomycetes</taxon>
        <taxon>Agaricomycetidae</taxon>
        <taxon>Agaricales</taxon>
        <taxon>Agaricales incertae sedis</taxon>
        <taxon>Dendrothele</taxon>
    </lineage>
</organism>
<dbReference type="InterPro" id="IPR045379">
    <property type="entry name" value="Crinkler_N"/>
</dbReference>
<keyword evidence="3" id="KW-0964">Secreted</keyword>
<keyword evidence="6" id="KW-1185">Reference proteome</keyword>
<name>A0A4S8MV98_DENBC</name>
<dbReference type="GO" id="GO:0005576">
    <property type="term" value="C:extracellular region"/>
    <property type="evidence" value="ECO:0007669"/>
    <property type="project" value="UniProtKB-SubCell"/>
</dbReference>
<protein>
    <recommendedName>
        <fullName evidence="4">Crinkler effector protein N-terminal domain-containing protein</fullName>
    </recommendedName>
</protein>
<feature type="domain" description="Crinkler effector protein N-terminal" evidence="4">
    <location>
        <begin position="2"/>
        <end position="70"/>
    </location>
</feature>
<evidence type="ECO:0000313" key="6">
    <source>
        <dbReference type="Proteomes" id="UP000297245"/>
    </source>
</evidence>
<evidence type="ECO:0000256" key="2">
    <source>
        <dbReference type="ARBA" id="ARBA00004613"/>
    </source>
</evidence>
<dbReference type="EMBL" id="ML179040">
    <property type="protein sequence ID" value="THV07002.1"/>
    <property type="molecule type" value="Genomic_DNA"/>
</dbReference>
<dbReference type="GO" id="GO:0043657">
    <property type="term" value="C:host cell"/>
    <property type="evidence" value="ECO:0007669"/>
    <property type="project" value="UniProtKB-SubCell"/>
</dbReference>
<dbReference type="OrthoDB" id="2692380at2759"/>